<protein>
    <submittedName>
        <fullName evidence="1">Uncharacterized protein</fullName>
    </submittedName>
</protein>
<sequence length="113" mass="12855">MSIKVVEKTEGEHISYEVNKNKITFGDDELTINLAAKERDYPVMLDICKDKDEGLVIGTGGAAKEYVAQIEIPERQYDIVDGKEKENGEIQATRVPEEFDISRCTLYLWKVEV</sequence>
<organism evidence="1 2">
    <name type="scientific">Anaerostipes hadrus</name>
    <dbReference type="NCBI Taxonomy" id="649756"/>
    <lineage>
        <taxon>Bacteria</taxon>
        <taxon>Bacillati</taxon>
        <taxon>Bacillota</taxon>
        <taxon>Clostridia</taxon>
        <taxon>Lachnospirales</taxon>
        <taxon>Lachnospiraceae</taxon>
        <taxon>Anaerostipes</taxon>
    </lineage>
</organism>
<gene>
    <name evidence="1" type="ORF">ERS852571_01076</name>
</gene>
<proteinExistence type="predicted"/>
<evidence type="ECO:0000313" key="1">
    <source>
        <dbReference type="EMBL" id="CUM87181.1"/>
    </source>
</evidence>
<name>A0A173SA75_ANAHA</name>
<dbReference type="AlphaFoldDB" id="A0A173SA75"/>
<accession>A0A173SA75</accession>
<dbReference type="Proteomes" id="UP000095553">
    <property type="component" value="Unassembled WGS sequence"/>
</dbReference>
<dbReference type="EMBL" id="CYXY01000005">
    <property type="protein sequence ID" value="CUM87181.1"/>
    <property type="molecule type" value="Genomic_DNA"/>
</dbReference>
<evidence type="ECO:0000313" key="2">
    <source>
        <dbReference type="Proteomes" id="UP000095553"/>
    </source>
</evidence>
<reference evidence="1 2" key="1">
    <citation type="submission" date="2015-09" db="EMBL/GenBank/DDBJ databases">
        <authorList>
            <consortium name="Pathogen Informatics"/>
        </authorList>
    </citation>
    <scope>NUCLEOTIDE SEQUENCE [LARGE SCALE GENOMIC DNA]</scope>
    <source>
        <strain evidence="1 2">2789STDY5834959</strain>
    </source>
</reference>
<dbReference type="RefSeq" id="WP_055072562.1">
    <property type="nucleotide sequence ID" value="NZ_CYXY01000005.1"/>
</dbReference>